<proteinExistence type="predicted"/>
<dbReference type="PROSITE" id="PS50887">
    <property type="entry name" value="GGDEF"/>
    <property type="match status" value="1"/>
</dbReference>
<protein>
    <recommendedName>
        <fullName evidence="1">diguanylate cyclase</fullName>
        <ecNumber evidence="1">2.7.7.65</ecNumber>
    </recommendedName>
</protein>
<keyword evidence="6" id="KW-1185">Reference proteome</keyword>
<dbReference type="SUPFAM" id="SSF55073">
    <property type="entry name" value="Nucleotide cyclase"/>
    <property type="match status" value="1"/>
</dbReference>
<sequence length="371" mass="41080">MFNRLGKTAAGDDPKMGRLVSYWSVTVLLYLLCLGIVWLETFTGSGQREAAAALTILSCLGHAGFYLLIRKSRRLRLTPAQLSVYQGRFAVLITCLGYPIVGPFRGACLVVLLVTLVFCAFTLEARKTHSLSIFAIVLLGAMMIAMSRLDPAFDARIEFVHFVLIGTMVAVVGILTGRMSDLRARLKKQKDELLVALARIQDLATRDALTRLPNRRFMVDLLQGGERVPHGRPACLALLDIDWFKRINDTYGHAAGDEVLQRFAEEGSKLLRPTDILARWGGEEFLLFLPQTTLAQAQGILERFRRHTEAWTLAHGEARLRVTVSAGLVELHDREDYGSGISRADALLYRAKSEGRNRVAVEEEGAAVTAA</sequence>
<feature type="transmembrane region" description="Helical" evidence="3">
    <location>
        <begin position="81"/>
        <end position="100"/>
    </location>
</feature>
<accession>A0ABQ4PZ13</accession>
<dbReference type="InterPro" id="IPR043128">
    <property type="entry name" value="Rev_trsase/Diguanyl_cyclase"/>
</dbReference>
<feature type="domain" description="GGDEF" evidence="4">
    <location>
        <begin position="232"/>
        <end position="364"/>
    </location>
</feature>
<organism evidence="5 6">
    <name type="scientific">Noviherbaspirillum aridicola</name>
    <dbReference type="NCBI Taxonomy" id="2849687"/>
    <lineage>
        <taxon>Bacteria</taxon>
        <taxon>Pseudomonadati</taxon>
        <taxon>Pseudomonadota</taxon>
        <taxon>Betaproteobacteria</taxon>
        <taxon>Burkholderiales</taxon>
        <taxon>Oxalobacteraceae</taxon>
        <taxon>Noviherbaspirillum</taxon>
    </lineage>
</organism>
<feature type="transmembrane region" description="Helical" evidence="3">
    <location>
        <begin position="51"/>
        <end position="69"/>
    </location>
</feature>
<comment type="catalytic activity">
    <reaction evidence="2">
        <text>2 GTP = 3',3'-c-di-GMP + 2 diphosphate</text>
        <dbReference type="Rhea" id="RHEA:24898"/>
        <dbReference type="ChEBI" id="CHEBI:33019"/>
        <dbReference type="ChEBI" id="CHEBI:37565"/>
        <dbReference type="ChEBI" id="CHEBI:58805"/>
        <dbReference type="EC" id="2.7.7.65"/>
    </reaction>
</comment>
<dbReference type="InterPro" id="IPR029787">
    <property type="entry name" value="Nucleotide_cyclase"/>
</dbReference>
<dbReference type="RefSeq" id="WP_220806282.1">
    <property type="nucleotide sequence ID" value="NZ_BPMK01000001.1"/>
</dbReference>
<dbReference type="EC" id="2.7.7.65" evidence="1"/>
<evidence type="ECO:0000256" key="1">
    <source>
        <dbReference type="ARBA" id="ARBA00012528"/>
    </source>
</evidence>
<keyword evidence="3" id="KW-0812">Transmembrane</keyword>
<dbReference type="Pfam" id="PF00990">
    <property type="entry name" value="GGDEF"/>
    <property type="match status" value="1"/>
</dbReference>
<evidence type="ECO:0000259" key="4">
    <source>
        <dbReference type="PROSITE" id="PS50887"/>
    </source>
</evidence>
<gene>
    <name evidence="5" type="ORF">NCCP691_01080</name>
</gene>
<reference evidence="5 6" key="1">
    <citation type="journal article" date="2022" name="Int. J. Syst. Evol. Microbiol.">
        <title>Noviherbaspirillum aridicola sp. nov., isolated from an arid soil in Pakistan.</title>
        <authorList>
            <person name="Khan I.U."/>
            <person name="Saqib M."/>
            <person name="Amin A."/>
            <person name="Hussain F."/>
            <person name="Li L."/>
            <person name="Liu Y.H."/>
            <person name="Fang B.Z."/>
            <person name="Ahmed I."/>
            <person name="Li W.J."/>
        </authorList>
    </citation>
    <scope>NUCLEOTIDE SEQUENCE [LARGE SCALE GENOMIC DNA]</scope>
    <source>
        <strain evidence="5 6">NCCP-691</strain>
    </source>
</reference>
<name>A0ABQ4PZ13_9BURK</name>
<dbReference type="Gene3D" id="3.30.70.270">
    <property type="match status" value="1"/>
</dbReference>
<keyword evidence="3" id="KW-1133">Transmembrane helix</keyword>
<dbReference type="PANTHER" id="PTHR45138">
    <property type="entry name" value="REGULATORY COMPONENTS OF SENSORY TRANSDUCTION SYSTEM"/>
    <property type="match status" value="1"/>
</dbReference>
<dbReference type="PANTHER" id="PTHR45138:SF9">
    <property type="entry name" value="DIGUANYLATE CYCLASE DGCM-RELATED"/>
    <property type="match status" value="1"/>
</dbReference>
<evidence type="ECO:0000313" key="6">
    <source>
        <dbReference type="Proteomes" id="UP000887222"/>
    </source>
</evidence>
<dbReference type="EMBL" id="BPMK01000001">
    <property type="protein sequence ID" value="GIZ50094.1"/>
    <property type="molecule type" value="Genomic_DNA"/>
</dbReference>
<keyword evidence="3" id="KW-0472">Membrane</keyword>
<dbReference type="Proteomes" id="UP000887222">
    <property type="component" value="Unassembled WGS sequence"/>
</dbReference>
<dbReference type="NCBIfam" id="TIGR00254">
    <property type="entry name" value="GGDEF"/>
    <property type="match status" value="1"/>
</dbReference>
<feature type="transmembrane region" description="Helical" evidence="3">
    <location>
        <begin position="159"/>
        <end position="180"/>
    </location>
</feature>
<feature type="transmembrane region" description="Helical" evidence="3">
    <location>
        <begin position="106"/>
        <end position="123"/>
    </location>
</feature>
<dbReference type="CDD" id="cd01949">
    <property type="entry name" value="GGDEF"/>
    <property type="match status" value="1"/>
</dbReference>
<dbReference type="SMART" id="SM00267">
    <property type="entry name" value="GGDEF"/>
    <property type="match status" value="1"/>
</dbReference>
<feature type="transmembrane region" description="Helical" evidence="3">
    <location>
        <begin position="20"/>
        <end position="39"/>
    </location>
</feature>
<evidence type="ECO:0000313" key="5">
    <source>
        <dbReference type="EMBL" id="GIZ50094.1"/>
    </source>
</evidence>
<evidence type="ECO:0000256" key="3">
    <source>
        <dbReference type="SAM" id="Phobius"/>
    </source>
</evidence>
<feature type="transmembrane region" description="Helical" evidence="3">
    <location>
        <begin position="130"/>
        <end position="147"/>
    </location>
</feature>
<evidence type="ECO:0000256" key="2">
    <source>
        <dbReference type="ARBA" id="ARBA00034247"/>
    </source>
</evidence>
<dbReference type="InterPro" id="IPR000160">
    <property type="entry name" value="GGDEF_dom"/>
</dbReference>
<comment type="caution">
    <text evidence="5">The sequence shown here is derived from an EMBL/GenBank/DDBJ whole genome shotgun (WGS) entry which is preliminary data.</text>
</comment>
<dbReference type="InterPro" id="IPR050469">
    <property type="entry name" value="Diguanylate_Cyclase"/>
</dbReference>